<dbReference type="Proteomes" id="UP001043456">
    <property type="component" value="Unassembled WGS sequence"/>
</dbReference>
<dbReference type="Pfam" id="PF13561">
    <property type="entry name" value="adh_short_C2"/>
    <property type="match status" value="1"/>
</dbReference>
<proteinExistence type="inferred from homology"/>
<name>A0A9P3B2W9_9EURO</name>
<dbReference type="GO" id="GO:0016491">
    <property type="term" value="F:oxidoreductase activity"/>
    <property type="evidence" value="ECO:0007669"/>
    <property type="project" value="UniProtKB-KW"/>
</dbReference>
<dbReference type="OrthoDB" id="1669814at2759"/>
<sequence length="244" mass="25911">MLSQSNCRLSEKTTLITGGASGIGLAVAQVFLSEGAKVFIIDYSAANIESARTLLQSRGYNPTNYIFHLADAADEESVISFVDNCVCDFGGLDIAIFNAGIGGKQKPLSQSSAEEYDDIMRINARGRVKYCAAKMQSLGTPGSIIITASVASLMAPPGLCAYNMSKFAARALTVTASLEYAKDNIRVNAVSPGLQDVQAQVREIPLRRIADPAEVAKVFLFPASDDASFVTGSNYRIDGGVVNH</sequence>
<keyword evidence="2" id="KW-0521">NADP</keyword>
<dbReference type="PROSITE" id="PS00061">
    <property type="entry name" value="ADH_SHORT"/>
    <property type="match status" value="1"/>
</dbReference>
<evidence type="ECO:0000313" key="4">
    <source>
        <dbReference type="EMBL" id="GIJ81523.1"/>
    </source>
</evidence>
<evidence type="ECO:0000256" key="1">
    <source>
        <dbReference type="ARBA" id="ARBA00006484"/>
    </source>
</evidence>
<dbReference type="RefSeq" id="XP_043152270.1">
    <property type="nucleotide sequence ID" value="XM_043296335.1"/>
</dbReference>
<reference evidence="4 5" key="1">
    <citation type="submission" date="2018-10" db="EMBL/GenBank/DDBJ databases">
        <title>Pan-genome distribution and transcriptional activeness of fungal secondary metabolism genes in Aspergillus section Fumigati.</title>
        <authorList>
            <person name="Takahashi H."/>
            <person name="Umemura M."/>
            <person name="Ninomiya A."/>
            <person name="Kusuya Y."/>
            <person name="Urayama S."/>
            <person name="Shimizu M."/>
            <person name="Watanabe A."/>
            <person name="Kamei K."/>
            <person name="Yaguchi T."/>
            <person name="Hagiwara D."/>
        </authorList>
    </citation>
    <scope>NUCLEOTIDE SEQUENCE [LARGE SCALE GENOMIC DNA]</scope>
    <source>
        <strain evidence="4 5">IFM 55266</strain>
    </source>
</reference>
<organism evidence="4 5">
    <name type="scientific">Aspergillus pseudoviridinutans</name>
    <dbReference type="NCBI Taxonomy" id="1517512"/>
    <lineage>
        <taxon>Eukaryota</taxon>
        <taxon>Fungi</taxon>
        <taxon>Dikarya</taxon>
        <taxon>Ascomycota</taxon>
        <taxon>Pezizomycotina</taxon>
        <taxon>Eurotiomycetes</taxon>
        <taxon>Eurotiomycetidae</taxon>
        <taxon>Eurotiales</taxon>
        <taxon>Aspergillaceae</taxon>
        <taxon>Aspergillus</taxon>
        <taxon>Aspergillus subgen. Fumigati</taxon>
    </lineage>
</organism>
<evidence type="ECO:0000313" key="5">
    <source>
        <dbReference type="Proteomes" id="UP001043456"/>
    </source>
</evidence>
<evidence type="ECO:0000256" key="3">
    <source>
        <dbReference type="ARBA" id="ARBA00023002"/>
    </source>
</evidence>
<dbReference type="SUPFAM" id="SSF51735">
    <property type="entry name" value="NAD(P)-binding Rossmann-fold domains"/>
    <property type="match status" value="1"/>
</dbReference>
<accession>A0A9P3B2W9</accession>
<evidence type="ECO:0008006" key="6">
    <source>
        <dbReference type="Google" id="ProtNLM"/>
    </source>
</evidence>
<dbReference type="CDD" id="cd05233">
    <property type="entry name" value="SDR_c"/>
    <property type="match status" value="1"/>
</dbReference>
<dbReference type="AlphaFoldDB" id="A0A9P3B2W9"/>
<dbReference type="FunFam" id="3.40.50.720:FF:000084">
    <property type="entry name" value="Short-chain dehydrogenase reductase"/>
    <property type="match status" value="1"/>
</dbReference>
<dbReference type="Gene3D" id="3.40.50.720">
    <property type="entry name" value="NAD(P)-binding Rossmann-like Domain"/>
    <property type="match status" value="1"/>
</dbReference>
<comment type="similarity">
    <text evidence="1">Belongs to the short-chain dehydrogenases/reductases (SDR) family.</text>
</comment>
<keyword evidence="5" id="KW-1185">Reference proteome</keyword>
<dbReference type="GO" id="GO:0044550">
    <property type="term" value="P:secondary metabolite biosynthetic process"/>
    <property type="evidence" value="ECO:0007669"/>
    <property type="project" value="UniProtKB-ARBA"/>
</dbReference>
<dbReference type="PRINTS" id="PR00081">
    <property type="entry name" value="GDHRDH"/>
</dbReference>
<dbReference type="InterPro" id="IPR020904">
    <property type="entry name" value="Sc_DH/Rdtase_CS"/>
</dbReference>
<keyword evidence="3" id="KW-0560">Oxidoreductase</keyword>
<dbReference type="EMBL" id="BHVY01000001">
    <property type="protein sequence ID" value="GIJ81523.1"/>
    <property type="molecule type" value="Genomic_DNA"/>
</dbReference>
<dbReference type="PANTHER" id="PTHR24321">
    <property type="entry name" value="DEHYDROGENASES, SHORT CHAIN"/>
    <property type="match status" value="1"/>
</dbReference>
<gene>
    <name evidence="4" type="ORF">Asppvi_000022</name>
</gene>
<dbReference type="InterPro" id="IPR036291">
    <property type="entry name" value="NAD(P)-bd_dom_sf"/>
</dbReference>
<dbReference type="InterPro" id="IPR002347">
    <property type="entry name" value="SDR_fam"/>
</dbReference>
<dbReference type="PANTHER" id="PTHR24321:SF8">
    <property type="entry name" value="ESTRADIOL 17-BETA-DEHYDROGENASE 8-RELATED"/>
    <property type="match status" value="1"/>
</dbReference>
<comment type="caution">
    <text evidence="4">The sequence shown here is derived from an EMBL/GenBank/DDBJ whole genome shotgun (WGS) entry which is preliminary data.</text>
</comment>
<evidence type="ECO:0000256" key="2">
    <source>
        <dbReference type="ARBA" id="ARBA00022857"/>
    </source>
</evidence>
<dbReference type="GeneID" id="66998635"/>
<protein>
    <recommendedName>
        <fullName evidence="6">Oxidoreductase</fullName>
    </recommendedName>
</protein>